<name>A0A7X6DMB1_9BACT</name>
<proteinExistence type="predicted"/>
<gene>
    <name evidence="1" type="ORF">MNODULE_03710</name>
</gene>
<sequence>METEKTSLRKRKAARLEALLKDIIEYLETNPHMVLALHGELEEAHRVLIPEEKEMIVMLLMFRKHLNRANKK</sequence>
<keyword evidence="2" id="KW-1185">Reference proteome</keyword>
<comment type="caution">
    <text evidence="1">The sequence shown here is derived from an EMBL/GenBank/DDBJ whole genome shotgun (WGS) entry which is preliminary data.</text>
</comment>
<reference evidence="1 2" key="1">
    <citation type="journal article" date="2020" name="Nature">
        <title>Bacterial chemolithoautotrophy via manganese oxidation.</title>
        <authorList>
            <person name="Yu H."/>
            <person name="Leadbetter J.R."/>
        </authorList>
    </citation>
    <scope>NUCLEOTIDE SEQUENCE [LARGE SCALE GENOMIC DNA]</scope>
    <source>
        <strain evidence="1 2">Mn-1</strain>
    </source>
</reference>
<accession>A0A7X6DMB1</accession>
<protein>
    <submittedName>
        <fullName evidence="1">Uncharacterized protein</fullName>
    </submittedName>
</protein>
<dbReference type="EMBL" id="VTOW01000001">
    <property type="protein sequence ID" value="NKE69853.1"/>
    <property type="molecule type" value="Genomic_DNA"/>
</dbReference>
<evidence type="ECO:0000313" key="1">
    <source>
        <dbReference type="EMBL" id="NKE69853.1"/>
    </source>
</evidence>
<dbReference type="RefSeq" id="WP_168058136.1">
    <property type="nucleotide sequence ID" value="NZ_VTOW01000001.1"/>
</dbReference>
<dbReference type="Proteomes" id="UP000534783">
    <property type="component" value="Unassembled WGS sequence"/>
</dbReference>
<organism evidence="1 2">
    <name type="scientific">Candidatus Manganitrophus noduliformans</name>
    <dbReference type="NCBI Taxonomy" id="2606439"/>
    <lineage>
        <taxon>Bacteria</taxon>
        <taxon>Pseudomonadati</taxon>
        <taxon>Nitrospirota</taxon>
        <taxon>Nitrospiria</taxon>
        <taxon>Candidatus Troglogloeales</taxon>
        <taxon>Candidatus Manganitrophaceae</taxon>
        <taxon>Candidatus Manganitrophus</taxon>
    </lineage>
</organism>
<evidence type="ECO:0000313" key="2">
    <source>
        <dbReference type="Proteomes" id="UP000534783"/>
    </source>
</evidence>
<dbReference type="AlphaFoldDB" id="A0A7X6DMB1"/>